<protein>
    <submittedName>
        <fullName evidence="1">Uncharacterized protein</fullName>
    </submittedName>
</protein>
<dbReference type="Proteomes" id="UP000620327">
    <property type="component" value="Unassembled WGS sequence"/>
</dbReference>
<organism evidence="1 2">
    <name type="scientific">Dysosmobacter segnis</name>
    <dbReference type="NCBI Taxonomy" id="2763042"/>
    <lineage>
        <taxon>Bacteria</taxon>
        <taxon>Bacillati</taxon>
        <taxon>Bacillota</taxon>
        <taxon>Clostridia</taxon>
        <taxon>Eubacteriales</taxon>
        <taxon>Oscillospiraceae</taxon>
        <taxon>Dysosmobacter</taxon>
    </lineage>
</organism>
<reference evidence="1" key="1">
    <citation type="submission" date="2020-08" db="EMBL/GenBank/DDBJ databases">
        <title>Genome public.</title>
        <authorList>
            <person name="Liu C."/>
            <person name="Sun Q."/>
        </authorList>
    </citation>
    <scope>NUCLEOTIDE SEQUENCE</scope>
    <source>
        <strain evidence="1">BX15</strain>
    </source>
</reference>
<accession>A0A923SBF5</accession>
<proteinExistence type="predicted"/>
<evidence type="ECO:0000313" key="1">
    <source>
        <dbReference type="EMBL" id="MBC5771022.1"/>
    </source>
</evidence>
<name>A0A923SBF5_9FIRM</name>
<comment type="caution">
    <text evidence="1">The sequence shown here is derived from an EMBL/GenBank/DDBJ whole genome shotgun (WGS) entry which is preliminary data.</text>
</comment>
<dbReference type="AlphaFoldDB" id="A0A923SBF5"/>
<keyword evidence="2" id="KW-1185">Reference proteome</keyword>
<dbReference type="EMBL" id="JACOQI010000012">
    <property type="protein sequence ID" value="MBC5771022.1"/>
    <property type="molecule type" value="Genomic_DNA"/>
</dbReference>
<dbReference type="RefSeq" id="WP_187015253.1">
    <property type="nucleotide sequence ID" value="NZ_JACOQI010000012.1"/>
</dbReference>
<evidence type="ECO:0000313" key="2">
    <source>
        <dbReference type="Proteomes" id="UP000620327"/>
    </source>
</evidence>
<gene>
    <name evidence="1" type="ORF">H8Z83_11950</name>
</gene>
<sequence>MNTNIDYLGLLALLRRLLALELINDSEAKKIAVRLRVDMGADIAVFL</sequence>